<evidence type="ECO:0000313" key="7">
    <source>
        <dbReference type="Proteomes" id="UP000321514"/>
    </source>
</evidence>
<reference evidence="5 6" key="1">
    <citation type="submission" date="2016-10" db="EMBL/GenBank/DDBJ databases">
        <authorList>
            <person name="Varghese N."/>
            <person name="Submissions S."/>
        </authorList>
    </citation>
    <scope>NUCLEOTIDE SEQUENCE [LARGE SCALE GENOMIC DNA]</scope>
    <source>
        <strain evidence="5 6">DSM 16525</strain>
    </source>
</reference>
<evidence type="ECO:0000313" key="4">
    <source>
        <dbReference type="EMBL" id="GEN13109.1"/>
    </source>
</evidence>
<feature type="region of interest" description="Disordered" evidence="2">
    <location>
        <begin position="107"/>
        <end position="132"/>
    </location>
</feature>
<evidence type="ECO:0000313" key="5">
    <source>
        <dbReference type="EMBL" id="SEU40842.1"/>
    </source>
</evidence>
<dbReference type="PANTHER" id="PTHR43428:SF1">
    <property type="entry name" value="ARSENATE REDUCTASE"/>
    <property type="match status" value="1"/>
</dbReference>
<proteinExistence type="predicted"/>
<dbReference type="EMBL" id="FOIB01000016">
    <property type="protein sequence ID" value="SEU40842.1"/>
    <property type="molecule type" value="Genomic_DNA"/>
</dbReference>
<dbReference type="EMBL" id="BJXR01000074">
    <property type="protein sequence ID" value="GEN13109.1"/>
    <property type="molecule type" value="Genomic_DNA"/>
</dbReference>
<feature type="domain" description="Phosphotyrosine protein phosphatase I" evidence="3">
    <location>
        <begin position="2"/>
        <end position="131"/>
    </location>
</feature>
<dbReference type="PANTHER" id="PTHR43428">
    <property type="entry name" value="ARSENATE REDUCTASE"/>
    <property type="match status" value="1"/>
</dbReference>
<dbReference type="Gene3D" id="3.40.50.2300">
    <property type="match status" value="1"/>
</dbReference>
<dbReference type="Pfam" id="PF01451">
    <property type="entry name" value="LMWPc"/>
    <property type="match status" value="1"/>
</dbReference>
<reference evidence="4 7" key="2">
    <citation type="submission" date="2019-07" db="EMBL/GenBank/DDBJ databases">
        <title>Whole genome shotgun sequence of Myxococcus fulvus NBRC 100333.</title>
        <authorList>
            <person name="Hosoyama A."/>
            <person name="Uohara A."/>
            <person name="Ohji S."/>
            <person name="Ichikawa N."/>
        </authorList>
    </citation>
    <scope>NUCLEOTIDE SEQUENCE [LARGE SCALE GENOMIC DNA]</scope>
    <source>
        <strain evidence="4 7">NBRC 100333</strain>
    </source>
</reference>
<dbReference type="InterPro" id="IPR036196">
    <property type="entry name" value="Ptyr_pPase_sf"/>
</dbReference>
<evidence type="ECO:0000313" key="6">
    <source>
        <dbReference type="Proteomes" id="UP000183760"/>
    </source>
</evidence>
<evidence type="ECO:0000256" key="1">
    <source>
        <dbReference type="ARBA" id="ARBA00022849"/>
    </source>
</evidence>
<dbReference type="Proteomes" id="UP000183760">
    <property type="component" value="Unassembled WGS sequence"/>
</dbReference>
<protein>
    <submittedName>
        <fullName evidence="5">Protein-tyrosine-phosphatase</fullName>
    </submittedName>
</protein>
<evidence type="ECO:0000256" key="2">
    <source>
        <dbReference type="SAM" id="MobiDB-lite"/>
    </source>
</evidence>
<name>A0A511TG05_MYXFU</name>
<dbReference type="SMART" id="SM00226">
    <property type="entry name" value="LMWPc"/>
    <property type="match status" value="1"/>
</dbReference>
<dbReference type="GO" id="GO:0046685">
    <property type="term" value="P:response to arsenic-containing substance"/>
    <property type="evidence" value="ECO:0007669"/>
    <property type="project" value="UniProtKB-KW"/>
</dbReference>
<keyword evidence="6" id="KW-1185">Reference proteome</keyword>
<dbReference type="InterPro" id="IPR023485">
    <property type="entry name" value="Ptyr_pPase"/>
</dbReference>
<dbReference type="Proteomes" id="UP000321514">
    <property type="component" value="Unassembled WGS sequence"/>
</dbReference>
<evidence type="ECO:0000259" key="3">
    <source>
        <dbReference type="SMART" id="SM00226"/>
    </source>
</evidence>
<organism evidence="4 7">
    <name type="scientific">Myxococcus fulvus</name>
    <dbReference type="NCBI Taxonomy" id="33"/>
    <lineage>
        <taxon>Bacteria</taxon>
        <taxon>Pseudomonadati</taxon>
        <taxon>Myxococcota</taxon>
        <taxon>Myxococcia</taxon>
        <taxon>Myxococcales</taxon>
        <taxon>Cystobacterineae</taxon>
        <taxon>Myxococcaceae</taxon>
        <taxon>Myxococcus</taxon>
    </lineage>
</organism>
<dbReference type="AlphaFoldDB" id="A0A511TG05"/>
<comment type="caution">
    <text evidence="4">The sequence shown here is derived from an EMBL/GenBank/DDBJ whole genome shotgun (WGS) entry which is preliminary data.</text>
</comment>
<keyword evidence="1" id="KW-0059">Arsenical resistance</keyword>
<dbReference type="SUPFAM" id="SSF52788">
    <property type="entry name" value="Phosphotyrosine protein phosphatases I"/>
    <property type="match status" value="1"/>
</dbReference>
<accession>A0A511TG05</accession>
<sequence>MKKVIFACVHNAGRSQMAAAFFNALVDPKRAQAVSAGTQPGTRVQAVMAEVGIDLSGASPQHLTDELAQGAQWLITRGCGDACPFVPGLKRGDWPLEDPKGKPVERVRESRQGTPGVKPRCSHRARAPRQHHRDRVRVLSGFLRPTAVLPPEKIASIEERTRAATSCLVPVPSFPSR</sequence>
<dbReference type="STRING" id="1334629.MFUL124B02_41660"/>
<feature type="compositionally biased region" description="Basic residues" evidence="2">
    <location>
        <begin position="120"/>
        <end position="132"/>
    </location>
</feature>
<gene>
    <name evidence="4" type="ORF">MFU01_81460</name>
    <name evidence="5" type="ORF">SAMN05443572_11614</name>
</gene>